<evidence type="ECO:0000256" key="1">
    <source>
        <dbReference type="ARBA" id="ARBA00005593"/>
    </source>
</evidence>
<evidence type="ECO:0008006" key="5">
    <source>
        <dbReference type="Google" id="ProtNLM"/>
    </source>
</evidence>
<accession>W6ZUT6</accession>
<reference evidence="3 4" key="1">
    <citation type="submission" date="2013-02" db="EMBL/GenBank/DDBJ databases">
        <title>The Genome Sequence of Plasmodium inui San Antonio 1.</title>
        <authorList>
            <consortium name="The Broad Institute Genome Sequencing Platform"/>
            <consortium name="The Broad Institute Genome Sequencing Center for Infectious Disease"/>
            <person name="Neafsey D."/>
            <person name="Cheeseman I."/>
            <person name="Volkman S."/>
            <person name="Adams J."/>
            <person name="Walker B."/>
            <person name="Young S.K."/>
            <person name="Zeng Q."/>
            <person name="Gargeya S."/>
            <person name="Fitzgerald M."/>
            <person name="Haas B."/>
            <person name="Abouelleil A."/>
            <person name="Alvarado L."/>
            <person name="Arachchi H.M."/>
            <person name="Berlin A.M."/>
            <person name="Chapman S.B."/>
            <person name="Dewar J."/>
            <person name="Goldberg J."/>
            <person name="Griggs A."/>
            <person name="Gujja S."/>
            <person name="Hansen M."/>
            <person name="Howarth C."/>
            <person name="Imamovic A."/>
            <person name="Larimer J."/>
            <person name="McCowan C."/>
            <person name="Murphy C."/>
            <person name="Neiman D."/>
            <person name="Pearson M."/>
            <person name="Priest M."/>
            <person name="Roberts A."/>
            <person name="Saif S."/>
            <person name="Shea T."/>
            <person name="Sisk P."/>
            <person name="Sykes S."/>
            <person name="Wortman J."/>
            <person name="Nusbaum C."/>
            <person name="Birren B."/>
        </authorList>
    </citation>
    <scope>NUCLEOTIDE SEQUENCE [LARGE SCALE GENOMIC DNA]</scope>
    <source>
        <strain evidence="3 4">San Antonio 1</strain>
    </source>
</reference>
<sequence length="948" mass="109914">MDDKKNTTFDCDILICGTSLQNSLLAAYFSINNYKVINIDKNKFYGDVNCSLNFNQFEDEKFHLKNFYEEYLPLSSSRSDNHVEKKKNLKQIVHSFFQINNNRFNIDLNPKILYNESNIVDLLITLNAHTYISFVGIQYFYLTYHRVSYNPVVDQTDQHNVNPPRNAANEIYANKEENNPITTHMQNLNSSNNNHEDENDLIVLKIPLNKSQVFLDTNLRLIEKRMIMNFIYKNIIHDKNYTFSNFSNYNFVKKANVTEQGMVVRHSGPTITKNKQGTPDRYALWGDKKGGTQNRDVPRGKGESQKAPQANQAHPADHFNHDNPPYLPEEHSNVNIADYLQSYNISGKLTDYVMYGIGLFDLEMEHCNNSDISEYYLSGYTKEKRFIMNKMEFIQRLHILINSLNKFKLQNLFENAFIYPSYGQNDIIYAISRVACLNNSVYMINRKIDDIIFSSFCDYTEESIKKDGMAPLSTCAKVDAVLLDNGYIIRPKFVISSGSNINFYEMKKHLLCKKNLKKAKTLIKTNRLVVLSTYSLIGKDGLSFYIHKQPKLGHRQKRKINNLSNSVHILQLDYNSGSCPPGFFMTYFTYLEILKDPIEPTDIPTNWKKEKEANRNNPEKNNDFPTNQKPLNFCFLFDILKLFVKKHKGSSNPPADSELPVNIPFNESFHSALVDFFSICKAQEASQSGKTDKRESPNEENAKIEEQTSDRPLRGNTPNREHELNRNNEEQAPGDQTGKVTHGQEQTKRKNAERESFVKTFNDLLIKEGVIYCAYYEYEPTVYRKDTVKMINQNAEHYRKIFESIEEKIKVERAHVRQNGANELDRTNPHESECCSTIDNRHNVSNGDPTAKKINQGEENKHEHKNTCTPSRSCKRIELDENKHICNLLFTNDTHNYPIYPLIEDVSTFFYIINKIHRTFISSNTSQTIYDTFGDTIMTLFSENTAWT</sequence>
<feature type="compositionally biased region" description="Basic and acidic residues" evidence="2">
    <location>
        <begin position="855"/>
        <end position="866"/>
    </location>
</feature>
<dbReference type="PRINTS" id="PR00891">
    <property type="entry name" value="RABGDIREP"/>
</dbReference>
<keyword evidence="4" id="KW-1185">Reference proteome</keyword>
<dbReference type="PANTHER" id="PTHR11787:SF8">
    <property type="entry name" value="RAB GDP DISSOCIATION INHIBITOR"/>
    <property type="match status" value="1"/>
</dbReference>
<organism evidence="3 4">
    <name type="scientific">Plasmodium inui San Antonio 1</name>
    <dbReference type="NCBI Taxonomy" id="1237626"/>
    <lineage>
        <taxon>Eukaryota</taxon>
        <taxon>Sar</taxon>
        <taxon>Alveolata</taxon>
        <taxon>Apicomplexa</taxon>
        <taxon>Aconoidasida</taxon>
        <taxon>Haemosporida</taxon>
        <taxon>Plasmodiidae</taxon>
        <taxon>Plasmodium</taxon>
        <taxon>Plasmodium (Plasmodium)</taxon>
    </lineage>
</organism>
<feature type="compositionally biased region" description="Basic and acidic residues" evidence="2">
    <location>
        <begin position="286"/>
        <end position="304"/>
    </location>
</feature>
<dbReference type="Gene3D" id="3.30.519.10">
    <property type="entry name" value="Guanine Nucleotide Dissociation Inhibitor, domain 2"/>
    <property type="match status" value="1"/>
</dbReference>
<dbReference type="GO" id="GO:0007264">
    <property type="term" value="P:small GTPase-mediated signal transduction"/>
    <property type="evidence" value="ECO:0007669"/>
    <property type="project" value="InterPro"/>
</dbReference>
<protein>
    <recommendedName>
        <fullName evidence="5">GDP dissociation inhibitor</fullName>
    </recommendedName>
</protein>
<name>W6ZUT6_9APIC</name>
<feature type="region of interest" description="Disordered" evidence="2">
    <location>
        <begin position="604"/>
        <end position="625"/>
    </location>
</feature>
<dbReference type="Gene3D" id="3.50.50.60">
    <property type="entry name" value="FAD/NAD(P)-binding domain"/>
    <property type="match status" value="2"/>
</dbReference>
<dbReference type="Proteomes" id="UP000030640">
    <property type="component" value="Unassembled WGS sequence"/>
</dbReference>
<gene>
    <name evidence="3" type="ORF">C922_05119</name>
</gene>
<evidence type="ECO:0000313" key="4">
    <source>
        <dbReference type="Proteomes" id="UP000030640"/>
    </source>
</evidence>
<dbReference type="SUPFAM" id="SSF51905">
    <property type="entry name" value="FAD/NAD(P)-binding domain"/>
    <property type="match status" value="1"/>
</dbReference>
<dbReference type="VEuPathDB" id="PlasmoDB:C922_05119"/>
<comment type="similarity">
    <text evidence="1">Belongs to the Rab GDI family.</text>
</comment>
<dbReference type="EMBL" id="KI965497">
    <property type="protein sequence ID" value="EUD64512.1"/>
    <property type="molecule type" value="Genomic_DNA"/>
</dbReference>
<dbReference type="GeneID" id="20040393"/>
<feature type="compositionally biased region" description="Basic and acidic residues" evidence="2">
    <location>
        <begin position="607"/>
        <end position="622"/>
    </location>
</feature>
<dbReference type="GO" id="GO:0005093">
    <property type="term" value="F:Rab GDP-dissociation inhibitor activity"/>
    <property type="evidence" value="ECO:0007669"/>
    <property type="project" value="TreeGrafter"/>
</dbReference>
<dbReference type="Pfam" id="PF00996">
    <property type="entry name" value="GDI"/>
    <property type="match status" value="2"/>
</dbReference>
<feature type="compositionally biased region" description="Basic and acidic residues" evidence="2">
    <location>
        <begin position="690"/>
        <end position="729"/>
    </location>
</feature>
<proteinExistence type="inferred from homology"/>
<dbReference type="InterPro" id="IPR036188">
    <property type="entry name" value="FAD/NAD-bd_sf"/>
</dbReference>
<feature type="region of interest" description="Disordered" evidence="2">
    <location>
        <begin position="268"/>
        <end position="327"/>
    </location>
</feature>
<dbReference type="AlphaFoldDB" id="W6ZUT6"/>
<dbReference type="GO" id="GO:0016192">
    <property type="term" value="P:vesicle-mediated transport"/>
    <property type="evidence" value="ECO:0007669"/>
    <property type="project" value="TreeGrafter"/>
</dbReference>
<evidence type="ECO:0000313" key="3">
    <source>
        <dbReference type="EMBL" id="EUD64512.1"/>
    </source>
</evidence>
<dbReference type="PANTHER" id="PTHR11787">
    <property type="entry name" value="RAB GDP-DISSOCIATION INHIBITOR"/>
    <property type="match status" value="1"/>
</dbReference>
<feature type="region of interest" description="Disordered" evidence="2">
    <location>
        <begin position="686"/>
        <end position="754"/>
    </location>
</feature>
<dbReference type="GO" id="GO:0005737">
    <property type="term" value="C:cytoplasm"/>
    <property type="evidence" value="ECO:0007669"/>
    <property type="project" value="TreeGrafter"/>
</dbReference>
<evidence type="ECO:0000256" key="2">
    <source>
        <dbReference type="SAM" id="MobiDB-lite"/>
    </source>
</evidence>
<dbReference type="InterPro" id="IPR018203">
    <property type="entry name" value="GDP_dissociation_inhibitor"/>
</dbReference>
<feature type="compositionally biased region" description="Basic and acidic residues" evidence="2">
    <location>
        <begin position="745"/>
        <end position="754"/>
    </location>
</feature>
<dbReference type="OrthoDB" id="1923006at2759"/>
<dbReference type="RefSeq" id="XP_008818914.1">
    <property type="nucleotide sequence ID" value="XM_008820692.1"/>
</dbReference>
<feature type="region of interest" description="Disordered" evidence="2">
    <location>
        <begin position="839"/>
        <end position="868"/>
    </location>
</feature>
<feature type="compositionally biased region" description="Polar residues" evidence="2">
    <location>
        <begin position="839"/>
        <end position="848"/>
    </location>
</feature>